<dbReference type="EMBL" id="LR796693">
    <property type="protein sequence ID" value="CAB4159937.1"/>
    <property type="molecule type" value="Genomic_DNA"/>
</dbReference>
<organism evidence="1">
    <name type="scientific">uncultured Caudovirales phage</name>
    <dbReference type="NCBI Taxonomy" id="2100421"/>
    <lineage>
        <taxon>Viruses</taxon>
        <taxon>Duplodnaviria</taxon>
        <taxon>Heunggongvirae</taxon>
        <taxon>Uroviricota</taxon>
        <taxon>Caudoviricetes</taxon>
        <taxon>Peduoviridae</taxon>
        <taxon>Maltschvirus</taxon>
        <taxon>Maltschvirus maltsch</taxon>
    </lineage>
</organism>
<sequence length="66" mass="6665">MDVKVEVGAFQANACAGVVKTTVEILSGDIFSPVVSDLSFTPTITINGGSISSIPADKILIGVKAA</sequence>
<name>A0A6J5NLY0_9CAUD</name>
<accession>A0A6J5NLY0</accession>
<reference evidence="1" key="1">
    <citation type="submission" date="2020-04" db="EMBL/GenBank/DDBJ databases">
        <authorList>
            <person name="Chiriac C."/>
            <person name="Salcher M."/>
            <person name="Ghai R."/>
            <person name="Kavagutti S V."/>
        </authorList>
    </citation>
    <scope>NUCLEOTIDE SEQUENCE</scope>
</reference>
<proteinExistence type="predicted"/>
<protein>
    <submittedName>
        <fullName evidence="1">Uncharacterized protein</fullName>
    </submittedName>
</protein>
<gene>
    <name evidence="1" type="ORF">UFOVP721_18</name>
</gene>
<evidence type="ECO:0000313" key="1">
    <source>
        <dbReference type="EMBL" id="CAB4159937.1"/>
    </source>
</evidence>